<evidence type="ECO:0000259" key="8">
    <source>
        <dbReference type="Pfam" id="PF21981"/>
    </source>
</evidence>
<evidence type="ECO:0000256" key="4">
    <source>
        <dbReference type="ARBA" id="ARBA00022490"/>
    </source>
</evidence>
<proteinExistence type="inferred from homology"/>
<dbReference type="Pfam" id="PF21981">
    <property type="entry name" value="RecX_HTH3"/>
    <property type="match status" value="1"/>
</dbReference>
<dbReference type="Gene3D" id="1.10.10.10">
    <property type="entry name" value="Winged helix-like DNA-binding domain superfamily/Winged helix DNA-binding domain"/>
    <property type="match status" value="3"/>
</dbReference>
<protein>
    <recommendedName>
        <fullName evidence="3 5">Regulatory protein RecX</fullName>
    </recommendedName>
</protein>
<dbReference type="GO" id="GO:0005737">
    <property type="term" value="C:cytoplasm"/>
    <property type="evidence" value="ECO:0007669"/>
    <property type="project" value="UniProtKB-SubCell"/>
</dbReference>
<dbReference type="InterPro" id="IPR053925">
    <property type="entry name" value="RecX_HTH_3rd"/>
</dbReference>
<dbReference type="AlphaFoldDB" id="A0A848FBH6"/>
<feature type="region of interest" description="Disordered" evidence="6">
    <location>
        <begin position="34"/>
        <end position="107"/>
    </location>
</feature>
<dbReference type="Pfam" id="PF02631">
    <property type="entry name" value="RecX_HTH2"/>
    <property type="match status" value="1"/>
</dbReference>
<comment type="function">
    <text evidence="5">Modulates RecA activity.</text>
</comment>
<feature type="compositionally biased region" description="Low complexity" evidence="6">
    <location>
        <begin position="34"/>
        <end position="64"/>
    </location>
</feature>
<dbReference type="InterPro" id="IPR003783">
    <property type="entry name" value="Regulatory_RecX"/>
</dbReference>
<evidence type="ECO:0000256" key="2">
    <source>
        <dbReference type="ARBA" id="ARBA00009695"/>
    </source>
</evidence>
<accession>A0A848FBH6</accession>
<dbReference type="EMBL" id="JABBFW010000009">
    <property type="protein sequence ID" value="NML16246.1"/>
    <property type="molecule type" value="Genomic_DNA"/>
</dbReference>
<evidence type="ECO:0000256" key="5">
    <source>
        <dbReference type="HAMAP-Rule" id="MF_01114"/>
    </source>
</evidence>
<evidence type="ECO:0000256" key="3">
    <source>
        <dbReference type="ARBA" id="ARBA00018111"/>
    </source>
</evidence>
<evidence type="ECO:0000259" key="7">
    <source>
        <dbReference type="Pfam" id="PF02631"/>
    </source>
</evidence>
<keyword evidence="10" id="KW-1185">Reference proteome</keyword>
<dbReference type="InterPro" id="IPR053924">
    <property type="entry name" value="RecX_HTH_2nd"/>
</dbReference>
<evidence type="ECO:0000256" key="1">
    <source>
        <dbReference type="ARBA" id="ARBA00004496"/>
    </source>
</evidence>
<evidence type="ECO:0000313" key="10">
    <source>
        <dbReference type="Proteomes" id="UP000574067"/>
    </source>
</evidence>
<evidence type="ECO:0000256" key="6">
    <source>
        <dbReference type="SAM" id="MobiDB-lite"/>
    </source>
</evidence>
<dbReference type="Proteomes" id="UP000574067">
    <property type="component" value="Unassembled WGS sequence"/>
</dbReference>
<comment type="subcellular location">
    <subcellularLocation>
        <location evidence="1 5">Cytoplasm</location>
    </subcellularLocation>
</comment>
<comment type="similarity">
    <text evidence="2 5">Belongs to the RecX family.</text>
</comment>
<reference evidence="9 10" key="1">
    <citation type="submission" date="2020-04" db="EMBL/GenBank/DDBJ databases">
        <title>Azohydromonas sp. isolated from soil.</title>
        <authorList>
            <person name="Dahal R.H."/>
        </authorList>
    </citation>
    <scope>NUCLEOTIDE SEQUENCE [LARGE SCALE GENOMIC DNA]</scope>
    <source>
        <strain evidence="9 10">G-1-1-14</strain>
    </source>
</reference>
<name>A0A848FBH6_9BURK</name>
<sequence>MKPALSLKARALAMLARREHSRAELRRKLMPHARAAALAAAVQAQPPAEAPAATASDAAGPAQASSFLSDLHRSPGPASARPGVFSSGGRSSTGLRRGGRAGAKTPVELDAGEEAEALGTPAPLPIVDTAAAWAQAESAVEELLDWLQAQRYLSEQRFAESRVHARAGRFGNLRIRQELAQHGVALDAEATQRLRDTELERCRAVWARKFGAEPPADAAARARQMRFLAGRGFSADVIRRVLQASED</sequence>
<dbReference type="PANTHER" id="PTHR33602:SF1">
    <property type="entry name" value="REGULATORY PROTEIN RECX FAMILY PROTEIN"/>
    <property type="match status" value="1"/>
</dbReference>
<evidence type="ECO:0000313" key="9">
    <source>
        <dbReference type="EMBL" id="NML16246.1"/>
    </source>
</evidence>
<feature type="domain" description="RecX third three-helical" evidence="8">
    <location>
        <begin position="196"/>
        <end position="242"/>
    </location>
</feature>
<organism evidence="9 10">
    <name type="scientific">Azohydromonas caseinilytica</name>
    <dbReference type="NCBI Taxonomy" id="2728836"/>
    <lineage>
        <taxon>Bacteria</taxon>
        <taxon>Pseudomonadati</taxon>
        <taxon>Pseudomonadota</taxon>
        <taxon>Betaproteobacteria</taxon>
        <taxon>Burkholderiales</taxon>
        <taxon>Sphaerotilaceae</taxon>
        <taxon>Azohydromonas</taxon>
    </lineage>
</organism>
<dbReference type="HAMAP" id="MF_01114">
    <property type="entry name" value="RecX"/>
    <property type="match status" value="1"/>
</dbReference>
<comment type="caution">
    <text evidence="9">The sequence shown here is derived from an EMBL/GenBank/DDBJ whole genome shotgun (WGS) entry which is preliminary data.</text>
</comment>
<dbReference type="GO" id="GO:0006282">
    <property type="term" value="P:regulation of DNA repair"/>
    <property type="evidence" value="ECO:0007669"/>
    <property type="project" value="UniProtKB-UniRule"/>
</dbReference>
<gene>
    <name evidence="5" type="primary">recX</name>
    <name evidence="9" type="ORF">HHL10_14795</name>
</gene>
<dbReference type="InterPro" id="IPR036388">
    <property type="entry name" value="WH-like_DNA-bd_sf"/>
</dbReference>
<keyword evidence="4 5" id="KW-0963">Cytoplasm</keyword>
<feature type="domain" description="RecX second three-helical" evidence="7">
    <location>
        <begin position="154"/>
        <end position="185"/>
    </location>
</feature>
<dbReference type="PANTHER" id="PTHR33602">
    <property type="entry name" value="REGULATORY PROTEIN RECX FAMILY PROTEIN"/>
    <property type="match status" value="1"/>
</dbReference>